<dbReference type="Gene3D" id="3.40.630.30">
    <property type="match status" value="1"/>
</dbReference>
<evidence type="ECO:0000259" key="1">
    <source>
        <dbReference type="PROSITE" id="PS51729"/>
    </source>
</evidence>
<name>C5C292_BEUC1</name>
<dbReference type="SMR" id="C5C292"/>
<dbReference type="SUPFAM" id="SSF55729">
    <property type="entry name" value="Acyl-CoA N-acyltransferases (Nat)"/>
    <property type="match status" value="1"/>
</dbReference>
<reference evidence="2 3" key="1">
    <citation type="journal article" date="2009" name="Stand. Genomic Sci.">
        <title>Complete genome sequence of Beutenbergia cavernae type strain (HKI 0122).</title>
        <authorList>
            <person name="Land M."/>
            <person name="Pukall R."/>
            <person name="Abt B."/>
            <person name="Goker M."/>
            <person name="Rohde M."/>
            <person name="Glavina Del Rio T."/>
            <person name="Tice H."/>
            <person name="Copeland A."/>
            <person name="Cheng J.F."/>
            <person name="Lucas S."/>
            <person name="Chen F."/>
            <person name="Nolan M."/>
            <person name="Bruce D."/>
            <person name="Goodwin L."/>
            <person name="Pitluck S."/>
            <person name="Ivanova N."/>
            <person name="Mavromatis K."/>
            <person name="Ovchinnikova G."/>
            <person name="Pati A."/>
            <person name="Chen A."/>
            <person name="Palaniappan K."/>
            <person name="Hauser L."/>
            <person name="Chang Y.J."/>
            <person name="Jefferies C.C."/>
            <person name="Saunders E."/>
            <person name="Brettin T."/>
            <person name="Detter J.C."/>
            <person name="Han C."/>
            <person name="Chain P."/>
            <person name="Bristow J."/>
            <person name="Eisen J.A."/>
            <person name="Markowitz V."/>
            <person name="Hugenholtz P."/>
            <person name="Kyrpides N.C."/>
            <person name="Klenk H.P."/>
            <person name="Lapidus A."/>
        </authorList>
    </citation>
    <scope>NUCLEOTIDE SEQUENCE [LARGE SCALE GENOMIC DNA]</scope>
    <source>
        <strain evidence="3">ATCC BAA-8 / DSM 12333 / NBRC 16432</strain>
    </source>
</reference>
<proteinExistence type="predicted"/>
<dbReference type="AlphaFoldDB" id="C5C292"/>
<feature type="domain" description="N-acetyltransferase" evidence="1">
    <location>
        <begin position="18"/>
        <end position="104"/>
    </location>
</feature>
<dbReference type="PANTHER" id="PTHR31435:SF10">
    <property type="entry name" value="BSR4717 PROTEIN"/>
    <property type="match status" value="1"/>
</dbReference>
<dbReference type="GO" id="GO:0016740">
    <property type="term" value="F:transferase activity"/>
    <property type="evidence" value="ECO:0007669"/>
    <property type="project" value="UniProtKB-KW"/>
</dbReference>
<dbReference type="PROSITE" id="PS51729">
    <property type="entry name" value="GNAT_YJDJ"/>
    <property type="match status" value="1"/>
</dbReference>
<evidence type="ECO:0000313" key="3">
    <source>
        <dbReference type="Proteomes" id="UP000007962"/>
    </source>
</evidence>
<sequence length="111" mass="12160">MTDSEGAAGADGGGAVVVHVPQHQRFEIRLGSETVGFTAYVPDGDRLVFVHTEIDERHEGQGLAGELVREALDDVRAAGRRIVAVCPYVARYVRRHHDWDDLLDPPTSTRA</sequence>
<gene>
    <name evidence="2" type="ordered locus">Bcav_3475</name>
</gene>
<dbReference type="eggNOG" id="COG2388">
    <property type="taxonomic scope" value="Bacteria"/>
</dbReference>
<dbReference type="RefSeq" id="WP_015883954.1">
    <property type="nucleotide sequence ID" value="NC_012669.1"/>
</dbReference>
<evidence type="ECO:0000313" key="2">
    <source>
        <dbReference type="EMBL" id="ACQ81717.1"/>
    </source>
</evidence>
<keyword evidence="3" id="KW-1185">Reference proteome</keyword>
<dbReference type="OrthoDB" id="5405911at2"/>
<dbReference type="STRING" id="471853.Bcav_3475"/>
<dbReference type="InterPro" id="IPR045057">
    <property type="entry name" value="Gcn5-rel_NAT"/>
</dbReference>
<accession>C5C292</accession>
<dbReference type="EMBL" id="CP001618">
    <property type="protein sequence ID" value="ACQ81717.1"/>
    <property type="molecule type" value="Genomic_DNA"/>
</dbReference>
<keyword evidence="2" id="KW-0808">Transferase</keyword>
<organism evidence="2 3">
    <name type="scientific">Beutenbergia cavernae (strain ATCC BAA-8 / DSM 12333 / CCUG 43141 / JCM 11478 / NBRC 16432 / NCIMB 13614 / HKI 0122)</name>
    <dbReference type="NCBI Taxonomy" id="471853"/>
    <lineage>
        <taxon>Bacteria</taxon>
        <taxon>Bacillati</taxon>
        <taxon>Actinomycetota</taxon>
        <taxon>Actinomycetes</taxon>
        <taxon>Micrococcales</taxon>
        <taxon>Beutenbergiaceae</taxon>
        <taxon>Beutenbergia</taxon>
    </lineage>
</organism>
<dbReference type="KEGG" id="bcv:Bcav_3475"/>
<dbReference type="InterPro" id="IPR016181">
    <property type="entry name" value="Acyl_CoA_acyltransferase"/>
</dbReference>
<dbReference type="Proteomes" id="UP000007962">
    <property type="component" value="Chromosome"/>
</dbReference>
<protein>
    <submittedName>
        <fullName evidence="2">Acetyltransferase</fullName>
    </submittedName>
</protein>
<dbReference type="InterPro" id="IPR031165">
    <property type="entry name" value="GNAT_YJDJ"/>
</dbReference>
<dbReference type="PANTHER" id="PTHR31435">
    <property type="entry name" value="PROTEIN NATD1"/>
    <property type="match status" value="1"/>
</dbReference>
<dbReference type="Pfam" id="PF14542">
    <property type="entry name" value="Acetyltransf_CG"/>
    <property type="match status" value="1"/>
</dbReference>
<dbReference type="HOGENOM" id="CLU_132888_0_1_11"/>